<proteinExistence type="predicted"/>
<dbReference type="SUPFAM" id="SSF55144">
    <property type="entry name" value="LigT-like"/>
    <property type="match status" value="1"/>
</dbReference>
<dbReference type="Pfam" id="PF13563">
    <property type="entry name" value="2_5_RNA_ligase2"/>
    <property type="match status" value="1"/>
</dbReference>
<dbReference type="Proteomes" id="UP000175691">
    <property type="component" value="Unassembled WGS sequence"/>
</dbReference>
<dbReference type="Gene3D" id="3.90.1140.10">
    <property type="entry name" value="Cyclic phosphodiesterase"/>
    <property type="match status" value="1"/>
</dbReference>
<dbReference type="InterPro" id="IPR009097">
    <property type="entry name" value="Cyclic_Pdiesterase"/>
</dbReference>
<organism evidence="2 3">
    <name type="scientific">Alteromonas confluentis</name>
    <dbReference type="NCBI Taxonomy" id="1656094"/>
    <lineage>
        <taxon>Bacteria</taxon>
        <taxon>Pseudomonadati</taxon>
        <taxon>Pseudomonadota</taxon>
        <taxon>Gammaproteobacteria</taxon>
        <taxon>Alteromonadales</taxon>
        <taxon>Alteromonadaceae</taxon>
        <taxon>Alteromonas/Salinimonas group</taxon>
        <taxon>Alteromonas</taxon>
    </lineage>
</organism>
<protein>
    <recommendedName>
        <fullName evidence="4">2'-5' RNA ligase</fullName>
    </recommendedName>
</protein>
<gene>
    <name evidence="2" type="ORF">BFC18_11050</name>
</gene>
<feature type="signal peptide" evidence="1">
    <location>
        <begin position="1"/>
        <end position="18"/>
    </location>
</feature>
<reference evidence="2 3" key="1">
    <citation type="submission" date="2016-08" db="EMBL/GenBank/DDBJ databases">
        <authorList>
            <person name="Seilhamer J.J."/>
        </authorList>
    </citation>
    <scope>NUCLEOTIDE SEQUENCE [LARGE SCALE GENOMIC DNA]</scope>
    <source>
        <strain evidence="2 3">KCTC 42603</strain>
    </source>
</reference>
<keyword evidence="3" id="KW-1185">Reference proteome</keyword>
<evidence type="ECO:0000313" key="3">
    <source>
        <dbReference type="Proteomes" id="UP000175691"/>
    </source>
</evidence>
<evidence type="ECO:0000313" key="2">
    <source>
        <dbReference type="EMBL" id="OFC71042.1"/>
    </source>
</evidence>
<evidence type="ECO:0000256" key="1">
    <source>
        <dbReference type="SAM" id="SignalP"/>
    </source>
</evidence>
<accession>A0A1E7ZC50</accession>
<dbReference type="OrthoDB" id="79662at2"/>
<comment type="caution">
    <text evidence="2">The sequence shown here is derived from an EMBL/GenBank/DDBJ whole genome shotgun (WGS) entry which is preliminary data.</text>
</comment>
<sequence length="220" mass="23791">MKSAALAAFTLLSFNSLAASVSVNVFAIPSQNIENTVADVSAELNNEGMKTFYEKGFPVHVTLYLTQFDESAVPSILEKVEALTATQTTIPLTANGFTVTAGNWVFVDAEVSHELQRLADTVTLALEPMRDNKAPLPGWVNAYPVKKAAFERYGSPNVFQNFEPHMTLLAAEQSEALKAVAEKMKLKPPYTKGSVTAIGVGLADDKGQVSKILKVYPLKP</sequence>
<feature type="chain" id="PRO_5009209671" description="2'-5' RNA ligase" evidence="1">
    <location>
        <begin position="19"/>
        <end position="220"/>
    </location>
</feature>
<dbReference type="AlphaFoldDB" id="A0A1E7ZC50"/>
<keyword evidence="1" id="KW-0732">Signal</keyword>
<dbReference type="EMBL" id="MDHN01000021">
    <property type="protein sequence ID" value="OFC71042.1"/>
    <property type="molecule type" value="Genomic_DNA"/>
</dbReference>
<name>A0A1E7ZC50_9ALTE</name>
<dbReference type="STRING" id="1656094.BFC18_11050"/>
<evidence type="ECO:0008006" key="4">
    <source>
        <dbReference type="Google" id="ProtNLM"/>
    </source>
</evidence>